<dbReference type="InterPro" id="IPR056015">
    <property type="entry name" value="DUF7593"/>
</dbReference>
<organism evidence="7 8">
    <name type="scientific">Penicilliopsis zonata CBS 506.65</name>
    <dbReference type="NCBI Taxonomy" id="1073090"/>
    <lineage>
        <taxon>Eukaryota</taxon>
        <taxon>Fungi</taxon>
        <taxon>Dikarya</taxon>
        <taxon>Ascomycota</taxon>
        <taxon>Pezizomycotina</taxon>
        <taxon>Eurotiomycetes</taxon>
        <taxon>Eurotiomycetidae</taxon>
        <taxon>Eurotiales</taxon>
        <taxon>Aspergillaceae</taxon>
        <taxon>Penicilliopsis</taxon>
    </lineage>
</organism>
<dbReference type="Proteomes" id="UP000184188">
    <property type="component" value="Unassembled WGS sequence"/>
</dbReference>
<feature type="compositionally biased region" description="Basic and acidic residues" evidence="4">
    <location>
        <begin position="831"/>
        <end position="860"/>
    </location>
</feature>
<feature type="region of interest" description="Disordered" evidence="4">
    <location>
        <begin position="438"/>
        <end position="498"/>
    </location>
</feature>
<feature type="domain" description="DUF7593" evidence="5">
    <location>
        <begin position="1031"/>
        <end position="1180"/>
    </location>
</feature>
<dbReference type="SMART" id="SM00248">
    <property type="entry name" value="ANK"/>
    <property type="match status" value="4"/>
</dbReference>
<dbReference type="InterPro" id="IPR056485">
    <property type="entry name" value="ARM_KRIT1"/>
</dbReference>
<name>A0A1L9SKC3_9EURO</name>
<feature type="compositionally biased region" description="Basic and acidic residues" evidence="4">
    <location>
        <begin position="932"/>
        <end position="1008"/>
    </location>
</feature>
<evidence type="ECO:0000259" key="6">
    <source>
        <dbReference type="Pfam" id="PF24521"/>
    </source>
</evidence>
<reference evidence="8" key="1">
    <citation type="journal article" date="2017" name="Genome Biol.">
        <title>Comparative genomics reveals high biological diversity and specific adaptations in the industrially and medically important fungal genus Aspergillus.</title>
        <authorList>
            <person name="de Vries R.P."/>
            <person name="Riley R."/>
            <person name="Wiebenga A."/>
            <person name="Aguilar-Osorio G."/>
            <person name="Amillis S."/>
            <person name="Uchima C.A."/>
            <person name="Anderluh G."/>
            <person name="Asadollahi M."/>
            <person name="Askin M."/>
            <person name="Barry K."/>
            <person name="Battaglia E."/>
            <person name="Bayram O."/>
            <person name="Benocci T."/>
            <person name="Braus-Stromeyer S.A."/>
            <person name="Caldana C."/>
            <person name="Canovas D."/>
            <person name="Cerqueira G.C."/>
            <person name="Chen F."/>
            <person name="Chen W."/>
            <person name="Choi C."/>
            <person name="Clum A."/>
            <person name="Dos Santos R.A."/>
            <person name="Damasio A.R."/>
            <person name="Diallinas G."/>
            <person name="Emri T."/>
            <person name="Fekete E."/>
            <person name="Flipphi M."/>
            <person name="Freyberg S."/>
            <person name="Gallo A."/>
            <person name="Gournas C."/>
            <person name="Habgood R."/>
            <person name="Hainaut M."/>
            <person name="Harispe M.L."/>
            <person name="Henrissat B."/>
            <person name="Hilden K.S."/>
            <person name="Hope R."/>
            <person name="Hossain A."/>
            <person name="Karabika E."/>
            <person name="Karaffa L."/>
            <person name="Karanyi Z."/>
            <person name="Krasevec N."/>
            <person name="Kuo A."/>
            <person name="Kusch H."/>
            <person name="LaButti K."/>
            <person name="Lagendijk E.L."/>
            <person name="Lapidus A."/>
            <person name="Levasseur A."/>
            <person name="Lindquist E."/>
            <person name="Lipzen A."/>
            <person name="Logrieco A.F."/>
            <person name="MacCabe A."/>
            <person name="Maekelae M.R."/>
            <person name="Malavazi I."/>
            <person name="Melin P."/>
            <person name="Meyer V."/>
            <person name="Mielnichuk N."/>
            <person name="Miskei M."/>
            <person name="Molnar A.P."/>
            <person name="Mule G."/>
            <person name="Ngan C.Y."/>
            <person name="Orejas M."/>
            <person name="Orosz E."/>
            <person name="Ouedraogo J.P."/>
            <person name="Overkamp K.M."/>
            <person name="Park H.-S."/>
            <person name="Perrone G."/>
            <person name="Piumi F."/>
            <person name="Punt P.J."/>
            <person name="Ram A.F."/>
            <person name="Ramon A."/>
            <person name="Rauscher S."/>
            <person name="Record E."/>
            <person name="Riano-Pachon D.M."/>
            <person name="Robert V."/>
            <person name="Roehrig J."/>
            <person name="Ruller R."/>
            <person name="Salamov A."/>
            <person name="Salih N.S."/>
            <person name="Samson R.A."/>
            <person name="Sandor E."/>
            <person name="Sanguinetti M."/>
            <person name="Schuetze T."/>
            <person name="Sepcic K."/>
            <person name="Shelest E."/>
            <person name="Sherlock G."/>
            <person name="Sophianopoulou V."/>
            <person name="Squina F.M."/>
            <person name="Sun H."/>
            <person name="Susca A."/>
            <person name="Todd R.B."/>
            <person name="Tsang A."/>
            <person name="Unkles S.E."/>
            <person name="van de Wiele N."/>
            <person name="van Rossen-Uffink D."/>
            <person name="Oliveira J.V."/>
            <person name="Vesth T.C."/>
            <person name="Visser J."/>
            <person name="Yu J.-H."/>
            <person name="Zhou M."/>
            <person name="Andersen M.R."/>
            <person name="Archer D.B."/>
            <person name="Baker S.E."/>
            <person name="Benoit I."/>
            <person name="Brakhage A.A."/>
            <person name="Braus G.H."/>
            <person name="Fischer R."/>
            <person name="Frisvad J.C."/>
            <person name="Goldman G.H."/>
            <person name="Houbraken J."/>
            <person name="Oakley B."/>
            <person name="Pocsi I."/>
            <person name="Scazzocchio C."/>
            <person name="Seiboth B."/>
            <person name="vanKuyk P.A."/>
            <person name="Wortman J."/>
            <person name="Dyer P.S."/>
            <person name="Grigoriev I.V."/>
        </authorList>
    </citation>
    <scope>NUCLEOTIDE SEQUENCE [LARGE SCALE GENOMIC DNA]</scope>
    <source>
        <strain evidence="8">CBS 506.65</strain>
    </source>
</reference>
<feature type="repeat" description="ANK" evidence="3">
    <location>
        <begin position="348"/>
        <end position="380"/>
    </location>
</feature>
<evidence type="ECO:0000259" key="5">
    <source>
        <dbReference type="Pfam" id="PF24513"/>
    </source>
</evidence>
<dbReference type="Pfam" id="PF24521">
    <property type="entry name" value="Ank_KRIT1"/>
    <property type="match status" value="1"/>
</dbReference>
<sequence length="1244" mass="138229">MSDVEAVSSLPAALDAGPSAFAATVNARTRLRPPFAQPTTTPLPQKQEDVSEYAADDDGTASPKADSEAETIIQSGRESLSPEKRRKFIRHEPKRRDEGPGLADGDGDLPAIRPQARKRTDSNADASRPTSPVRRARSPLPLVLKRERSEEPQVLTKQKQSSHPPAETGPRNEKERISRKRSFSESVNGDSSPRRNPPKSLSVAPRDRDRRDVNNLAFARPASHDRSLSPARPSHKRTASGPLLSTGDIVRKRKVPQSLITSHQPRQSSEDRQSVSSSASSSPLPSAHFRKLASVDGSSASPAKQMGKKQRDQNGRTRLARACAARELEAAMARHAERPGDLNVADNAGNTPLQIASLEGCAPIVQFLLDAGCDVDTKNIDRDTPLIDAVENGHLDVVKLLLDAGANPRILNAEGDELCDLVPSDSEDYDEIRRVIEEAMANPKPSRRRSEEQVGGNGVRESGRRASAISPRESPPVPGAKSPPVYNAATSRRKTVRSEVTRNDLLWTKPSPETLREFASKGDIAGVATILNVGQPADAEAVIAAAKGGHDEVMSLLFGIGDADPDPEPLEGNNHKPGWNTPMLAAIGRGNLLVIKLLLDQPNFDPTRRFQKRTYYEISRDRKGENWEEEAEILEDAYEAFSKTKKTRKSDLSSPRRARHDKESKRHVRRESHSPVARQKKPPGRQPSNNNNHEEPVSRDAALTKEKRREPTTQSKEKTNLTNSHDHSIATSDPDTARGEPTRPKPILKVRRDSESSGVARADEVPKRRRLIAGRPPQDRDRRQPSLFSSDSLSGREEVAKSRLHTHPDTSAPKSTGPSLKRIRNNSASPERSRSRGSETERRTLDANKKKRRVFSEDRTSAAINGTVKDADESKVVPPVSHIVQLKQESSVEKQNGVHKQTDEASVKVERDKVESHALDDIPMAEVQDEDSQARERKQVEAKKAEDARSAEVAEQKLAAAEKERARVAKEDADKAARAAREKAEEEDRKRKEADQRRIKQAEDERQKRLEQERLRAAKLRKEQEEQEQRRRDALPSKLCLAANLVGSNDPLARSHAWLQKFMPVVTALTKQLDPACEPDVADERWVPNYLVAPLLATNDLQLSQYPSWEKREATQTQRMNLWRVTRRVLVQADESEFHNSSFGEIMQKDCEARRKYLDMKTVFWVKLSDFMDLVPHVPHLNGLEIQFLRMHIDPEPSNGTSASAIEIPKVNGHAFDRSLEDGFSTGTNGLVNGYSHPVPGAYV</sequence>
<dbReference type="GeneID" id="34612825"/>
<feature type="compositionally biased region" description="Low complexity" evidence="4">
    <location>
        <begin position="100"/>
        <end position="111"/>
    </location>
</feature>
<dbReference type="OrthoDB" id="194358at2759"/>
<evidence type="ECO:0000256" key="1">
    <source>
        <dbReference type="ARBA" id="ARBA00022737"/>
    </source>
</evidence>
<dbReference type="PROSITE" id="PS50297">
    <property type="entry name" value="ANK_REP_REGION"/>
    <property type="match status" value="2"/>
</dbReference>
<dbReference type="GO" id="GO:0004842">
    <property type="term" value="F:ubiquitin-protein transferase activity"/>
    <property type="evidence" value="ECO:0007669"/>
    <property type="project" value="TreeGrafter"/>
</dbReference>
<dbReference type="InterPro" id="IPR002110">
    <property type="entry name" value="Ankyrin_rpt"/>
</dbReference>
<dbReference type="Gene3D" id="1.25.40.20">
    <property type="entry name" value="Ankyrin repeat-containing domain"/>
    <property type="match status" value="2"/>
</dbReference>
<dbReference type="PANTHER" id="PTHR24171:SF8">
    <property type="entry name" value="BRCA1-ASSOCIATED RING DOMAIN PROTEIN 1"/>
    <property type="match status" value="1"/>
</dbReference>
<evidence type="ECO:0000256" key="2">
    <source>
        <dbReference type="ARBA" id="ARBA00023043"/>
    </source>
</evidence>
<keyword evidence="2 3" id="KW-0040">ANK repeat</keyword>
<dbReference type="PANTHER" id="PTHR24171">
    <property type="entry name" value="ANKYRIN REPEAT DOMAIN-CONTAINING PROTEIN 39-RELATED"/>
    <property type="match status" value="1"/>
</dbReference>
<feature type="compositionally biased region" description="Basic and acidic residues" evidence="4">
    <location>
        <begin position="90"/>
        <end position="99"/>
    </location>
</feature>
<gene>
    <name evidence="7" type="ORF">ASPZODRAFT_158581</name>
</gene>
<dbReference type="RefSeq" id="XP_022582168.1">
    <property type="nucleotide sequence ID" value="XM_022726361.1"/>
</dbReference>
<feature type="compositionally biased region" description="Polar residues" evidence="4">
    <location>
        <begin position="258"/>
        <end position="267"/>
    </location>
</feature>
<dbReference type="GO" id="GO:0085020">
    <property type="term" value="P:protein K6-linked ubiquitination"/>
    <property type="evidence" value="ECO:0007669"/>
    <property type="project" value="TreeGrafter"/>
</dbReference>
<dbReference type="VEuPathDB" id="FungiDB:ASPZODRAFT_158581"/>
<dbReference type="SUPFAM" id="SSF48403">
    <property type="entry name" value="Ankyrin repeat"/>
    <property type="match status" value="1"/>
</dbReference>
<feature type="domain" description="KRIT1 ARM-repeats" evidence="6">
    <location>
        <begin position="494"/>
        <end position="642"/>
    </location>
</feature>
<dbReference type="STRING" id="1073090.A0A1L9SKC3"/>
<evidence type="ECO:0000256" key="4">
    <source>
        <dbReference type="SAM" id="MobiDB-lite"/>
    </source>
</evidence>
<proteinExistence type="predicted"/>
<evidence type="ECO:0000256" key="3">
    <source>
        <dbReference type="PROSITE-ProRule" id="PRU00023"/>
    </source>
</evidence>
<feature type="compositionally biased region" description="Basic and acidic residues" evidence="4">
    <location>
        <begin position="750"/>
        <end position="766"/>
    </location>
</feature>
<feature type="compositionally biased region" description="Basic and acidic residues" evidence="4">
    <location>
        <begin position="900"/>
        <end position="920"/>
    </location>
</feature>
<dbReference type="Pfam" id="PF24513">
    <property type="entry name" value="DUF7593"/>
    <property type="match status" value="1"/>
</dbReference>
<feature type="repeat" description="ANK" evidence="3">
    <location>
        <begin position="381"/>
        <end position="413"/>
    </location>
</feature>
<keyword evidence="8" id="KW-1185">Reference proteome</keyword>
<accession>A0A1L9SKC3</accession>
<evidence type="ECO:0000313" key="7">
    <source>
        <dbReference type="EMBL" id="OJJ47658.1"/>
    </source>
</evidence>
<dbReference type="EMBL" id="KV878340">
    <property type="protein sequence ID" value="OJJ47658.1"/>
    <property type="molecule type" value="Genomic_DNA"/>
</dbReference>
<dbReference type="PROSITE" id="PS50088">
    <property type="entry name" value="ANK_REPEAT"/>
    <property type="match status" value="2"/>
</dbReference>
<evidence type="ECO:0000313" key="8">
    <source>
        <dbReference type="Proteomes" id="UP000184188"/>
    </source>
</evidence>
<feature type="region of interest" description="Disordered" evidence="4">
    <location>
        <begin position="31"/>
        <end position="319"/>
    </location>
</feature>
<protein>
    <submittedName>
        <fullName evidence="7">Uncharacterized protein</fullName>
    </submittedName>
</protein>
<dbReference type="Pfam" id="PF12796">
    <property type="entry name" value="Ank_2"/>
    <property type="match status" value="1"/>
</dbReference>
<feature type="compositionally biased region" description="Acidic residues" evidence="4">
    <location>
        <begin position="50"/>
        <end position="59"/>
    </location>
</feature>
<keyword evidence="1" id="KW-0677">Repeat</keyword>
<feature type="region of interest" description="Disordered" evidence="4">
    <location>
        <begin position="643"/>
        <end position="1008"/>
    </location>
</feature>
<dbReference type="AlphaFoldDB" id="A0A1L9SKC3"/>
<feature type="compositionally biased region" description="Basic and acidic residues" evidence="4">
    <location>
        <begin position="692"/>
        <end position="728"/>
    </location>
</feature>
<dbReference type="InterPro" id="IPR036770">
    <property type="entry name" value="Ankyrin_rpt-contain_sf"/>
</dbReference>
<feature type="compositionally biased region" description="Low complexity" evidence="4">
    <location>
        <begin position="274"/>
        <end position="286"/>
    </location>
</feature>